<dbReference type="AlphaFoldDB" id="A0A7S3FLW9"/>
<evidence type="ECO:0000256" key="1">
    <source>
        <dbReference type="ARBA" id="ARBA00004123"/>
    </source>
</evidence>
<accession>A0A7S3FLW9</accession>
<dbReference type="Pfam" id="PF00400">
    <property type="entry name" value="WD40"/>
    <property type="match status" value="3"/>
</dbReference>
<keyword evidence="8" id="KW-1185">Reference proteome</keyword>
<evidence type="ECO:0000256" key="5">
    <source>
        <dbReference type="PROSITE-ProRule" id="PRU00221"/>
    </source>
</evidence>
<dbReference type="PROSITE" id="PS50082">
    <property type="entry name" value="WD_REPEATS_2"/>
    <property type="match status" value="3"/>
</dbReference>
<evidence type="ECO:0000256" key="2">
    <source>
        <dbReference type="ARBA" id="ARBA00022574"/>
    </source>
</evidence>
<comment type="subcellular location">
    <subcellularLocation>
        <location evidence="1">Nucleus</location>
    </subcellularLocation>
</comment>
<keyword evidence="4" id="KW-0539">Nucleus</keyword>
<dbReference type="EMBL" id="CP151513">
    <property type="protein sequence ID" value="WZN65772.1"/>
    <property type="molecule type" value="Genomic_DNA"/>
</dbReference>
<dbReference type="Proteomes" id="UP001472866">
    <property type="component" value="Chromosome 13"/>
</dbReference>
<evidence type="ECO:0000256" key="3">
    <source>
        <dbReference type="ARBA" id="ARBA00022737"/>
    </source>
</evidence>
<keyword evidence="2 5" id="KW-0853">WD repeat</keyword>
<dbReference type="PANTHER" id="PTHR19865:SF0">
    <property type="entry name" value="U3 SMALL NUCLEOLAR RNA-INTERACTING PROTEIN 2"/>
    <property type="match status" value="1"/>
</dbReference>
<dbReference type="Gene3D" id="2.130.10.10">
    <property type="entry name" value="YVTN repeat-like/Quinoprotein amine dehydrogenase"/>
    <property type="match status" value="2"/>
</dbReference>
<dbReference type="PANTHER" id="PTHR19865">
    <property type="entry name" value="U3 SMALL NUCLEOLAR RNA INTERACTING PROTEIN 2"/>
    <property type="match status" value="1"/>
</dbReference>
<feature type="repeat" description="WD" evidence="5">
    <location>
        <begin position="322"/>
        <end position="361"/>
    </location>
</feature>
<dbReference type="InterPro" id="IPR001680">
    <property type="entry name" value="WD40_rpt"/>
</dbReference>
<dbReference type="GO" id="GO:0032040">
    <property type="term" value="C:small-subunit processome"/>
    <property type="evidence" value="ECO:0007669"/>
    <property type="project" value="TreeGrafter"/>
</dbReference>
<sequence>MCDLPVDSWRQVAGYLDDDAESCAALGCLNRSANAASRDERIWRGHVRRDYLPRDQGQPRERYENFVSRFDERRVEKSPSSLALDRLAEKEEAVAAIGAGKARANYFSWARGKPVDESVMRHAHSLRDGDGAVLYGSRVNALVLDPTSSASCCSKSCWSCGGDGVIHLWDFFQGSRVLSIRGAHQPKNSNFKQVNNMGVECADSCGPQTLVTGGCDKGISLWDSRSGRRQEVWNKQCAHFDEVLSVKCSRTLPVIVSGGADDCVRVWDVRYLDDPLLELDTLHGGSVFCIEIDEDRKMVYTGSGDKTISLWDLGTGHWYAQAHGHTGDVYSIKRGEERILSASDDGTVREWRLEEKKKWFSELHCVSTLGITADLNGPSCDLELRDLDGGKQQRRSFQSVTHMTCLELLGEGEGHFLGGCWSGDIVLGKLHGRLKPFSQPITKHAADEGKEEFQEYLIADVSHTPVTAIAATNDCVISGCNNGAVRFSRMVPSDEA</sequence>
<dbReference type="InterPro" id="IPR036322">
    <property type="entry name" value="WD40_repeat_dom_sf"/>
</dbReference>
<dbReference type="GO" id="GO:0034511">
    <property type="term" value="F:U3 snoRNA binding"/>
    <property type="evidence" value="ECO:0007669"/>
    <property type="project" value="InterPro"/>
</dbReference>
<organism evidence="6">
    <name type="scientific">Chloropicon roscoffensis</name>
    <dbReference type="NCBI Taxonomy" id="1461544"/>
    <lineage>
        <taxon>Eukaryota</taxon>
        <taxon>Viridiplantae</taxon>
        <taxon>Chlorophyta</taxon>
        <taxon>Chloropicophyceae</taxon>
        <taxon>Chloropicales</taxon>
        <taxon>Chloropicaceae</taxon>
        <taxon>Chloropicon</taxon>
    </lineage>
</organism>
<evidence type="ECO:0000313" key="7">
    <source>
        <dbReference type="EMBL" id="WZN65772.1"/>
    </source>
</evidence>
<dbReference type="SMART" id="SM00320">
    <property type="entry name" value="WD40"/>
    <property type="match status" value="6"/>
</dbReference>
<evidence type="ECO:0000313" key="6">
    <source>
        <dbReference type="EMBL" id="CAE0188868.1"/>
    </source>
</evidence>
<dbReference type="InterPro" id="IPR036047">
    <property type="entry name" value="F-box-like_dom_sf"/>
</dbReference>
<gene>
    <name evidence="6" type="ORF">CROS1456_LOCUS1939</name>
    <name evidence="7" type="ORF">HKI87_13g73340</name>
</gene>
<dbReference type="SUPFAM" id="SSF50978">
    <property type="entry name" value="WD40 repeat-like"/>
    <property type="match status" value="1"/>
</dbReference>
<dbReference type="InterPro" id="IPR020472">
    <property type="entry name" value="WD40_PAC1"/>
</dbReference>
<dbReference type="InterPro" id="IPR019775">
    <property type="entry name" value="WD40_repeat_CS"/>
</dbReference>
<dbReference type="EMBL" id="HBHZ01002500">
    <property type="protein sequence ID" value="CAE0188868.1"/>
    <property type="molecule type" value="Transcribed_RNA"/>
</dbReference>
<evidence type="ECO:0000313" key="8">
    <source>
        <dbReference type="Proteomes" id="UP001472866"/>
    </source>
</evidence>
<reference evidence="7 8" key="2">
    <citation type="submission" date="2024-03" db="EMBL/GenBank/DDBJ databases">
        <title>Complete genome sequence of the green alga Chloropicon roscoffensis RCC1871.</title>
        <authorList>
            <person name="Lemieux C."/>
            <person name="Pombert J.-F."/>
            <person name="Otis C."/>
            <person name="Turmel M."/>
        </authorList>
    </citation>
    <scope>NUCLEOTIDE SEQUENCE [LARGE SCALE GENOMIC DNA]</scope>
    <source>
        <strain evidence="7 8">RCC1871</strain>
    </source>
</reference>
<reference evidence="6" key="1">
    <citation type="submission" date="2021-01" db="EMBL/GenBank/DDBJ databases">
        <authorList>
            <person name="Corre E."/>
            <person name="Pelletier E."/>
            <person name="Niang G."/>
            <person name="Scheremetjew M."/>
            <person name="Finn R."/>
            <person name="Kale V."/>
            <person name="Holt S."/>
            <person name="Cochrane G."/>
            <person name="Meng A."/>
            <person name="Brown T."/>
            <person name="Cohen L."/>
        </authorList>
    </citation>
    <scope>NUCLEOTIDE SEQUENCE</scope>
    <source>
        <strain evidence="6">RCC1871</strain>
    </source>
</reference>
<name>A0A7S3FLW9_9CHLO</name>
<dbReference type="PRINTS" id="PR00320">
    <property type="entry name" value="GPROTEINBRPT"/>
</dbReference>
<keyword evidence="3" id="KW-0677">Repeat</keyword>
<protein>
    <submittedName>
        <fullName evidence="7">WD40 repeat domain-containing protein</fullName>
    </submittedName>
</protein>
<feature type="repeat" description="WD" evidence="5">
    <location>
        <begin position="280"/>
        <end position="313"/>
    </location>
</feature>
<dbReference type="PROSITE" id="PS50294">
    <property type="entry name" value="WD_REPEATS_REGION"/>
    <property type="match status" value="2"/>
</dbReference>
<dbReference type="SUPFAM" id="SSF81383">
    <property type="entry name" value="F-box domain"/>
    <property type="match status" value="1"/>
</dbReference>
<dbReference type="InterPro" id="IPR015943">
    <property type="entry name" value="WD40/YVTN_repeat-like_dom_sf"/>
</dbReference>
<dbReference type="InterPro" id="IPR039241">
    <property type="entry name" value="Rrp9-like"/>
</dbReference>
<proteinExistence type="predicted"/>
<dbReference type="PROSITE" id="PS00678">
    <property type="entry name" value="WD_REPEATS_1"/>
    <property type="match status" value="2"/>
</dbReference>
<evidence type="ECO:0000256" key="4">
    <source>
        <dbReference type="ARBA" id="ARBA00023242"/>
    </source>
</evidence>
<feature type="repeat" description="WD" evidence="5">
    <location>
        <begin position="236"/>
        <end position="270"/>
    </location>
</feature>